<gene>
    <name evidence="1" type="ORF">RRG08_000085</name>
</gene>
<proteinExistence type="predicted"/>
<accession>A0AAE1A1R7</accession>
<dbReference type="AlphaFoldDB" id="A0AAE1A1R7"/>
<name>A0AAE1A1R7_9GAST</name>
<dbReference type="Proteomes" id="UP001283361">
    <property type="component" value="Unassembled WGS sequence"/>
</dbReference>
<evidence type="ECO:0000313" key="2">
    <source>
        <dbReference type="Proteomes" id="UP001283361"/>
    </source>
</evidence>
<keyword evidence="2" id="KW-1185">Reference proteome</keyword>
<comment type="caution">
    <text evidence="1">The sequence shown here is derived from an EMBL/GenBank/DDBJ whole genome shotgun (WGS) entry which is preliminary data.</text>
</comment>
<sequence>MISTRVSAGVRVQRFFCSDLSAVPRCFSYAPPCPKLHRFQAPRARKFCYPGVCFPGSERLSLEENMGEVTNA</sequence>
<evidence type="ECO:0000313" key="1">
    <source>
        <dbReference type="EMBL" id="KAK3779615.1"/>
    </source>
</evidence>
<protein>
    <submittedName>
        <fullName evidence="1">Uncharacterized protein</fullName>
    </submittedName>
</protein>
<dbReference type="EMBL" id="JAWDGP010002823">
    <property type="protein sequence ID" value="KAK3779615.1"/>
    <property type="molecule type" value="Genomic_DNA"/>
</dbReference>
<organism evidence="1 2">
    <name type="scientific">Elysia crispata</name>
    <name type="common">lettuce slug</name>
    <dbReference type="NCBI Taxonomy" id="231223"/>
    <lineage>
        <taxon>Eukaryota</taxon>
        <taxon>Metazoa</taxon>
        <taxon>Spiralia</taxon>
        <taxon>Lophotrochozoa</taxon>
        <taxon>Mollusca</taxon>
        <taxon>Gastropoda</taxon>
        <taxon>Heterobranchia</taxon>
        <taxon>Euthyneura</taxon>
        <taxon>Panpulmonata</taxon>
        <taxon>Sacoglossa</taxon>
        <taxon>Placobranchoidea</taxon>
        <taxon>Plakobranchidae</taxon>
        <taxon>Elysia</taxon>
    </lineage>
</organism>
<reference evidence="1" key="1">
    <citation type="journal article" date="2023" name="G3 (Bethesda)">
        <title>A reference genome for the long-term kleptoplast-retaining sea slug Elysia crispata morphotype clarki.</title>
        <authorList>
            <person name="Eastman K.E."/>
            <person name="Pendleton A.L."/>
            <person name="Shaikh M.A."/>
            <person name="Suttiyut T."/>
            <person name="Ogas R."/>
            <person name="Tomko P."/>
            <person name="Gavelis G."/>
            <person name="Widhalm J.R."/>
            <person name="Wisecaver J.H."/>
        </authorList>
    </citation>
    <scope>NUCLEOTIDE SEQUENCE</scope>
    <source>
        <strain evidence="1">ECLA1</strain>
    </source>
</reference>